<dbReference type="SMART" id="SM00271">
    <property type="entry name" value="DnaJ"/>
    <property type="match status" value="1"/>
</dbReference>
<dbReference type="Proteomes" id="UP001445335">
    <property type="component" value="Unassembled WGS sequence"/>
</dbReference>
<comment type="catalytic activity">
    <reaction evidence="4">
        <text>N(6)-(dimethylallyl)adenosine 5'-phosphate + H2O = N(6)-dimethylallyladenine + D-ribose 5-phosphate</text>
        <dbReference type="Rhea" id="RHEA:48560"/>
        <dbReference type="ChEBI" id="CHEBI:15377"/>
        <dbReference type="ChEBI" id="CHEBI:17660"/>
        <dbReference type="ChEBI" id="CHEBI:57526"/>
        <dbReference type="ChEBI" id="CHEBI:78346"/>
        <dbReference type="EC" id="3.2.2.n1"/>
    </reaction>
</comment>
<dbReference type="Pfam" id="PF00226">
    <property type="entry name" value="DnaJ"/>
    <property type="match status" value="1"/>
</dbReference>
<protein>
    <recommendedName>
        <fullName evidence="2">cytokinin riboside 5'-monophosphate phosphoribohydrolase</fullName>
        <ecNumber evidence="2">3.2.2.n1</ecNumber>
    </recommendedName>
</protein>
<dbReference type="CDD" id="cd06257">
    <property type="entry name" value="DnaJ"/>
    <property type="match status" value="1"/>
</dbReference>
<organism evidence="8 9">
    <name type="scientific">Elliptochloris bilobata</name>
    <dbReference type="NCBI Taxonomy" id="381761"/>
    <lineage>
        <taxon>Eukaryota</taxon>
        <taxon>Viridiplantae</taxon>
        <taxon>Chlorophyta</taxon>
        <taxon>core chlorophytes</taxon>
        <taxon>Trebouxiophyceae</taxon>
        <taxon>Trebouxiophyceae incertae sedis</taxon>
        <taxon>Elliptochloris clade</taxon>
        <taxon>Elliptochloris</taxon>
    </lineage>
</organism>
<keyword evidence="3" id="KW-0203">Cytokinin biosynthesis</keyword>
<evidence type="ECO:0000256" key="6">
    <source>
        <dbReference type="SAM" id="MobiDB-lite"/>
    </source>
</evidence>
<dbReference type="SUPFAM" id="SSF46565">
    <property type="entry name" value="Chaperone J-domain"/>
    <property type="match status" value="1"/>
</dbReference>
<dbReference type="Gene3D" id="3.40.50.450">
    <property type="match status" value="1"/>
</dbReference>
<dbReference type="InterPro" id="IPR031100">
    <property type="entry name" value="LOG_fam"/>
</dbReference>
<evidence type="ECO:0000259" key="7">
    <source>
        <dbReference type="PROSITE" id="PS50076"/>
    </source>
</evidence>
<sequence>MLHGAFRYGSVAPRVVPFQVSLTEAQRAFERWQQAHWLAPGRVLRRGQTEMRALLLPVWLFEAAFQVEYTGLLGYPLDHKTLTWKETHWRTRPFREYPWTLSCMQVCASYTLRRDLTEAVKVPGILARSRPLTAEEALGRVAMDTGWACGKEVDDDVRLDAAGMRQAIAWELALRNVKRLEAAEAEALLRRETQCEAVRDVKVRLKSLKRRARLMYLPAYVADYVFGEQINVHSERQPQRFQAVVSGMDATSVAAERHFSPRKVQLAAAAGIAAAGVAAAGVGLAGLAGPAELLSPTSALTLCVVCAAAGLAARMSTQLQRSSQEEARLRDEEQDYERFMASGLGSLDAADDEQEAARISTEWRRWEEADKWSWDADKRRRWAERLWRGQVLRHGARVRARSDAAAAAARQRADEETEARRRERWGHSSHHARWATGAGAVYARAVGGGRRDFLGYYGRLGLDSRDSQAVSEADIKRAFREAALLWHPDRQKDANLADQKAARERFDKLKVAYEMTPSAPAANGSGRNSIRKIAVFCGFSTGSGPEYVQLARDLGAELVKRHIGLVYGGGNNGLMGAIAHTVLEGLGEQAVIGVIPEALQPHEISGPTLGDIRVVPDMHTRKALMAAEADAFIALPGGFGTLEELIEVVTWQQLGLHTKPVGVLNIKNACGAGFYDNLLTFCDHCVAEGFIRPASRGILIEAATPAELIDKLAAHEPPASIIQLRKEMATQEPRLEI</sequence>
<gene>
    <name evidence="8" type="ORF">WJX81_004770</name>
</gene>
<proteinExistence type="inferred from homology"/>
<evidence type="ECO:0000256" key="4">
    <source>
        <dbReference type="ARBA" id="ARBA00047718"/>
    </source>
</evidence>
<comment type="catalytic activity">
    <reaction evidence="5">
        <text>9-ribosyl-trans-zeatin 5'-phosphate + H2O = trans-zeatin + D-ribose 5-phosphate</text>
        <dbReference type="Rhea" id="RHEA:48564"/>
        <dbReference type="ChEBI" id="CHEBI:15377"/>
        <dbReference type="ChEBI" id="CHEBI:16522"/>
        <dbReference type="ChEBI" id="CHEBI:78346"/>
        <dbReference type="ChEBI" id="CHEBI:87947"/>
        <dbReference type="EC" id="3.2.2.n1"/>
    </reaction>
</comment>
<name>A0AAW1RZS5_9CHLO</name>
<dbReference type="PROSITE" id="PS50076">
    <property type="entry name" value="DNAJ_2"/>
    <property type="match status" value="1"/>
</dbReference>
<comment type="similarity">
    <text evidence="1">Belongs to the LOG family.</text>
</comment>
<dbReference type="SUPFAM" id="SSF102405">
    <property type="entry name" value="MCP/YpsA-like"/>
    <property type="match status" value="1"/>
</dbReference>
<dbReference type="GO" id="GO:0005634">
    <property type="term" value="C:nucleus"/>
    <property type="evidence" value="ECO:0007669"/>
    <property type="project" value="TreeGrafter"/>
</dbReference>
<dbReference type="Pfam" id="PF03641">
    <property type="entry name" value="Lysine_decarbox"/>
    <property type="match status" value="1"/>
</dbReference>
<evidence type="ECO:0000313" key="8">
    <source>
        <dbReference type="EMBL" id="KAK9839266.1"/>
    </source>
</evidence>
<dbReference type="InterPro" id="IPR036869">
    <property type="entry name" value="J_dom_sf"/>
</dbReference>
<dbReference type="GO" id="GO:0005829">
    <property type="term" value="C:cytosol"/>
    <property type="evidence" value="ECO:0007669"/>
    <property type="project" value="TreeGrafter"/>
</dbReference>
<dbReference type="InterPro" id="IPR005269">
    <property type="entry name" value="LOG"/>
</dbReference>
<dbReference type="PANTHER" id="PTHR31223:SF70">
    <property type="entry name" value="LOG FAMILY PROTEIN YJL055W"/>
    <property type="match status" value="1"/>
</dbReference>
<evidence type="ECO:0000256" key="3">
    <source>
        <dbReference type="ARBA" id="ARBA00022712"/>
    </source>
</evidence>
<reference evidence="8 9" key="1">
    <citation type="journal article" date="2024" name="Nat. Commun.">
        <title>Phylogenomics reveals the evolutionary origins of lichenization in chlorophyte algae.</title>
        <authorList>
            <person name="Puginier C."/>
            <person name="Libourel C."/>
            <person name="Otte J."/>
            <person name="Skaloud P."/>
            <person name="Haon M."/>
            <person name="Grisel S."/>
            <person name="Petersen M."/>
            <person name="Berrin J.G."/>
            <person name="Delaux P.M."/>
            <person name="Dal Grande F."/>
            <person name="Keller J."/>
        </authorList>
    </citation>
    <scope>NUCLEOTIDE SEQUENCE [LARGE SCALE GENOMIC DNA]</scope>
    <source>
        <strain evidence="8 9">SAG 245.80</strain>
    </source>
</reference>
<evidence type="ECO:0000256" key="5">
    <source>
        <dbReference type="ARBA" id="ARBA00049153"/>
    </source>
</evidence>
<accession>A0AAW1RZS5</accession>
<evidence type="ECO:0000313" key="9">
    <source>
        <dbReference type="Proteomes" id="UP001445335"/>
    </source>
</evidence>
<dbReference type="EMBL" id="JALJOU010000017">
    <property type="protein sequence ID" value="KAK9839266.1"/>
    <property type="molecule type" value="Genomic_DNA"/>
</dbReference>
<evidence type="ECO:0000256" key="1">
    <source>
        <dbReference type="ARBA" id="ARBA00006763"/>
    </source>
</evidence>
<dbReference type="Gene3D" id="1.10.287.110">
    <property type="entry name" value="DnaJ domain"/>
    <property type="match status" value="1"/>
</dbReference>
<feature type="compositionally biased region" description="Basic and acidic residues" evidence="6">
    <location>
        <begin position="411"/>
        <end position="421"/>
    </location>
</feature>
<feature type="domain" description="J" evidence="7">
    <location>
        <begin position="455"/>
        <end position="534"/>
    </location>
</feature>
<dbReference type="InterPro" id="IPR001623">
    <property type="entry name" value="DnaJ_domain"/>
</dbReference>
<dbReference type="PANTHER" id="PTHR31223">
    <property type="entry name" value="LOG FAMILY PROTEIN YJL055W"/>
    <property type="match status" value="1"/>
</dbReference>
<dbReference type="AlphaFoldDB" id="A0AAW1RZS5"/>
<evidence type="ECO:0000256" key="2">
    <source>
        <dbReference type="ARBA" id="ARBA00012205"/>
    </source>
</evidence>
<dbReference type="GO" id="GO:0016799">
    <property type="term" value="F:hydrolase activity, hydrolyzing N-glycosyl compounds"/>
    <property type="evidence" value="ECO:0007669"/>
    <property type="project" value="TreeGrafter"/>
</dbReference>
<dbReference type="GO" id="GO:0009691">
    <property type="term" value="P:cytokinin biosynthetic process"/>
    <property type="evidence" value="ECO:0007669"/>
    <property type="project" value="UniProtKB-KW"/>
</dbReference>
<dbReference type="EC" id="3.2.2.n1" evidence="2"/>
<comment type="caution">
    <text evidence="8">The sequence shown here is derived from an EMBL/GenBank/DDBJ whole genome shotgun (WGS) entry which is preliminary data.</text>
</comment>
<keyword evidence="9" id="KW-1185">Reference proteome</keyword>
<feature type="region of interest" description="Disordered" evidence="6">
    <location>
        <begin position="409"/>
        <end position="428"/>
    </location>
</feature>
<dbReference type="NCBIfam" id="TIGR00730">
    <property type="entry name" value="Rossman fold protein, TIGR00730 family"/>
    <property type="match status" value="1"/>
</dbReference>